<feature type="transmembrane region" description="Helical" evidence="8">
    <location>
        <begin position="238"/>
        <end position="260"/>
    </location>
</feature>
<dbReference type="InterPro" id="IPR037185">
    <property type="entry name" value="EmrE-like"/>
</dbReference>
<feature type="transmembrane region" description="Helical" evidence="8">
    <location>
        <begin position="125"/>
        <end position="142"/>
    </location>
</feature>
<evidence type="ECO:0000313" key="11">
    <source>
        <dbReference type="Proteomes" id="UP000608530"/>
    </source>
</evidence>
<dbReference type="InterPro" id="IPR004626">
    <property type="entry name" value="RarD"/>
</dbReference>
<feature type="transmembrane region" description="Helical" evidence="8">
    <location>
        <begin position="36"/>
        <end position="57"/>
    </location>
</feature>
<sequence length="294" mass="31163">MNRRAGYGYGLTAYLLWGVLPLYFVLLGAIDPFEVVAGRILLTLVFCGLLLTVLRQWGPVAAILRDRSALATLAAAGLVIYVNWQVFVIASFTGHVVDASLGYFINPVVTVLFGVALLGERLTAAQWGAVGVTVIAFVTIAIGYGTFPWIAVLLACSFGLYGYLKRKVGADVPALPGLFVETLVLSPLAVALLALIPVFTGAGFLGADGSTLALFSLAGIATAIPLLLFAAAARRLPLVALGFIQYVGPTVMLLIGWLVLGERIPPARWIGFGLVWAALVLLSADGLRRRRARP</sequence>
<feature type="transmembrane region" description="Helical" evidence="8">
    <location>
        <begin position="211"/>
        <end position="231"/>
    </location>
</feature>
<keyword evidence="3" id="KW-0813">Transport</keyword>
<keyword evidence="11" id="KW-1185">Reference proteome</keyword>
<dbReference type="GO" id="GO:0005886">
    <property type="term" value="C:plasma membrane"/>
    <property type="evidence" value="ECO:0007669"/>
    <property type="project" value="UniProtKB-SubCell"/>
</dbReference>
<accession>A0A934QAR6</accession>
<dbReference type="RefSeq" id="WP_200115872.1">
    <property type="nucleotide sequence ID" value="NZ_JAEHOH010000015.1"/>
</dbReference>
<dbReference type="Proteomes" id="UP000608530">
    <property type="component" value="Unassembled WGS sequence"/>
</dbReference>
<evidence type="ECO:0000256" key="1">
    <source>
        <dbReference type="ARBA" id="ARBA00004651"/>
    </source>
</evidence>
<protein>
    <submittedName>
        <fullName evidence="10">EamA family transporter RarD</fullName>
    </submittedName>
</protein>
<dbReference type="NCBIfam" id="TIGR00688">
    <property type="entry name" value="rarD"/>
    <property type="match status" value="1"/>
</dbReference>
<feature type="transmembrane region" description="Helical" evidence="8">
    <location>
        <begin position="7"/>
        <end position="30"/>
    </location>
</feature>
<gene>
    <name evidence="10" type="primary">rarD</name>
    <name evidence="10" type="ORF">JD276_11905</name>
</gene>
<dbReference type="InterPro" id="IPR000620">
    <property type="entry name" value="EamA_dom"/>
</dbReference>
<proteinExistence type="inferred from homology"/>
<keyword evidence="4" id="KW-1003">Cell membrane</keyword>
<comment type="caution">
    <text evidence="10">The sequence shown here is derived from an EMBL/GenBank/DDBJ whole genome shotgun (WGS) entry which is preliminary data.</text>
</comment>
<organism evidence="10 11">
    <name type="scientific">Leucobacter chromiisoli</name>
    <dbReference type="NCBI Taxonomy" id="2796471"/>
    <lineage>
        <taxon>Bacteria</taxon>
        <taxon>Bacillati</taxon>
        <taxon>Actinomycetota</taxon>
        <taxon>Actinomycetes</taxon>
        <taxon>Micrococcales</taxon>
        <taxon>Microbacteriaceae</taxon>
        <taxon>Leucobacter</taxon>
    </lineage>
</organism>
<feature type="transmembrane region" description="Helical" evidence="8">
    <location>
        <begin position="69"/>
        <end position="94"/>
    </location>
</feature>
<reference evidence="10" key="1">
    <citation type="submission" date="2020-12" db="EMBL/GenBank/DDBJ databases">
        <title>Leucobacter sp. CAS1, isolated from Chromium sludge.</title>
        <authorList>
            <person name="Xu Z."/>
        </authorList>
    </citation>
    <scope>NUCLEOTIDE SEQUENCE</scope>
    <source>
        <strain evidence="10">CSA1</strain>
    </source>
</reference>
<dbReference type="SUPFAM" id="SSF103481">
    <property type="entry name" value="Multidrug resistance efflux transporter EmrE"/>
    <property type="match status" value="2"/>
</dbReference>
<feature type="transmembrane region" description="Helical" evidence="8">
    <location>
        <begin position="266"/>
        <end position="284"/>
    </location>
</feature>
<evidence type="ECO:0000259" key="9">
    <source>
        <dbReference type="Pfam" id="PF00892"/>
    </source>
</evidence>
<comment type="subcellular location">
    <subcellularLocation>
        <location evidence="1">Cell membrane</location>
        <topology evidence="1">Multi-pass membrane protein</topology>
    </subcellularLocation>
</comment>
<evidence type="ECO:0000256" key="3">
    <source>
        <dbReference type="ARBA" id="ARBA00022448"/>
    </source>
</evidence>
<evidence type="ECO:0000256" key="7">
    <source>
        <dbReference type="ARBA" id="ARBA00023136"/>
    </source>
</evidence>
<comment type="similarity">
    <text evidence="2">Belongs to the EamA transporter family.</text>
</comment>
<dbReference type="AlphaFoldDB" id="A0A934QAR6"/>
<keyword evidence="5 8" id="KW-0812">Transmembrane</keyword>
<dbReference type="EMBL" id="JAEHOH010000015">
    <property type="protein sequence ID" value="MBK0419739.1"/>
    <property type="molecule type" value="Genomic_DNA"/>
</dbReference>
<keyword evidence="6 8" id="KW-1133">Transmembrane helix</keyword>
<feature type="transmembrane region" description="Helical" evidence="8">
    <location>
        <begin position="148"/>
        <end position="164"/>
    </location>
</feature>
<evidence type="ECO:0000256" key="4">
    <source>
        <dbReference type="ARBA" id="ARBA00022475"/>
    </source>
</evidence>
<feature type="transmembrane region" description="Helical" evidence="8">
    <location>
        <begin position="176"/>
        <end position="199"/>
    </location>
</feature>
<name>A0A934QAR6_9MICO</name>
<dbReference type="PANTHER" id="PTHR22911">
    <property type="entry name" value="ACYL-MALONYL CONDENSING ENZYME-RELATED"/>
    <property type="match status" value="1"/>
</dbReference>
<evidence type="ECO:0000256" key="6">
    <source>
        <dbReference type="ARBA" id="ARBA00022989"/>
    </source>
</evidence>
<dbReference type="PANTHER" id="PTHR22911:SF137">
    <property type="entry name" value="SOLUTE CARRIER FAMILY 35 MEMBER G2-RELATED"/>
    <property type="match status" value="1"/>
</dbReference>
<feature type="domain" description="EamA" evidence="9">
    <location>
        <begin position="150"/>
        <end position="283"/>
    </location>
</feature>
<feature type="domain" description="EamA" evidence="9">
    <location>
        <begin position="6"/>
        <end position="140"/>
    </location>
</feature>
<evidence type="ECO:0000256" key="8">
    <source>
        <dbReference type="SAM" id="Phobius"/>
    </source>
</evidence>
<evidence type="ECO:0000313" key="10">
    <source>
        <dbReference type="EMBL" id="MBK0419739.1"/>
    </source>
</evidence>
<feature type="transmembrane region" description="Helical" evidence="8">
    <location>
        <begin position="100"/>
        <end position="118"/>
    </location>
</feature>
<evidence type="ECO:0000256" key="2">
    <source>
        <dbReference type="ARBA" id="ARBA00007362"/>
    </source>
</evidence>
<evidence type="ECO:0000256" key="5">
    <source>
        <dbReference type="ARBA" id="ARBA00022692"/>
    </source>
</evidence>
<keyword evidence="7 8" id="KW-0472">Membrane</keyword>
<dbReference type="Pfam" id="PF00892">
    <property type="entry name" value="EamA"/>
    <property type="match status" value="2"/>
</dbReference>